<protein>
    <submittedName>
        <fullName evidence="2">Metallophosphoesterase</fullName>
    </submittedName>
</protein>
<dbReference type="SUPFAM" id="SSF56300">
    <property type="entry name" value="Metallo-dependent phosphatases"/>
    <property type="match status" value="1"/>
</dbReference>
<dbReference type="InterPro" id="IPR029052">
    <property type="entry name" value="Metallo-depent_PP-like"/>
</dbReference>
<evidence type="ECO:0000313" key="2">
    <source>
        <dbReference type="EMBL" id="MDK2124010.1"/>
    </source>
</evidence>
<evidence type="ECO:0000259" key="1">
    <source>
        <dbReference type="Pfam" id="PF00149"/>
    </source>
</evidence>
<proteinExistence type="predicted"/>
<dbReference type="Gene3D" id="3.60.21.10">
    <property type="match status" value="1"/>
</dbReference>
<dbReference type="PANTHER" id="PTHR42850">
    <property type="entry name" value="METALLOPHOSPHOESTERASE"/>
    <property type="match status" value="1"/>
</dbReference>
<name>A0ABT7DVB6_9NEIS</name>
<dbReference type="EMBL" id="JARRAF010000007">
    <property type="protein sequence ID" value="MDK2124010.1"/>
    <property type="molecule type" value="Genomic_DNA"/>
</dbReference>
<dbReference type="Proteomes" id="UP001172778">
    <property type="component" value="Unassembled WGS sequence"/>
</dbReference>
<gene>
    <name evidence="2" type="ORF">PZA18_08125</name>
</gene>
<dbReference type="InterPro" id="IPR050126">
    <property type="entry name" value="Ap4A_hydrolase"/>
</dbReference>
<evidence type="ECO:0000313" key="3">
    <source>
        <dbReference type="Proteomes" id="UP001172778"/>
    </source>
</evidence>
<sequence length="269" mass="29392">MNMGTSSRARVAFVPHNTRGRDFVVGDVHGCRRDLEILLVASGFNPARGDRLFSTGDLIDRGADSFACLKLLRQPWFYAVLGNHEQMLFNALESGNDNDVALCMANGGSWALGLLLKRDPELTALAQIIGKLPHVLVVGPGTPERFNVVHASLQINPTSGRFFTNADIDDGLRGADEHTPERLIWSRTIADEASIRAVDRKGPSWHPGLSITYCGHNPVPYPVIYESHCHLDTGSGYEGNVYVGDADSGAPMRLTLADHNKGNPVFYTR</sequence>
<feature type="domain" description="Calcineurin-like phosphoesterase" evidence="1">
    <location>
        <begin position="24"/>
        <end position="98"/>
    </location>
</feature>
<reference evidence="2" key="1">
    <citation type="submission" date="2023-03" db="EMBL/GenBank/DDBJ databases">
        <title>Chitinimonas shenzhenensis gen. nov., sp. nov., a novel member of family Burkholderiaceae isolated from activated sludge collected in Shen Zhen, China.</title>
        <authorList>
            <person name="Wang X."/>
        </authorList>
    </citation>
    <scope>NUCLEOTIDE SEQUENCE</scope>
    <source>
        <strain evidence="2">DQS-5</strain>
    </source>
</reference>
<organism evidence="2 3">
    <name type="scientific">Parachitinimonas caeni</name>
    <dbReference type="NCBI Taxonomy" id="3031301"/>
    <lineage>
        <taxon>Bacteria</taxon>
        <taxon>Pseudomonadati</taxon>
        <taxon>Pseudomonadota</taxon>
        <taxon>Betaproteobacteria</taxon>
        <taxon>Neisseriales</taxon>
        <taxon>Chitinibacteraceae</taxon>
        <taxon>Parachitinimonas</taxon>
    </lineage>
</organism>
<dbReference type="RefSeq" id="WP_284100316.1">
    <property type="nucleotide sequence ID" value="NZ_JARRAF010000007.1"/>
</dbReference>
<dbReference type="Pfam" id="PF00149">
    <property type="entry name" value="Metallophos"/>
    <property type="match status" value="1"/>
</dbReference>
<dbReference type="InterPro" id="IPR004843">
    <property type="entry name" value="Calcineurin-like_PHP"/>
</dbReference>
<keyword evidence="3" id="KW-1185">Reference proteome</keyword>
<accession>A0ABT7DVB6</accession>
<dbReference type="PANTHER" id="PTHR42850:SF4">
    <property type="entry name" value="ZINC-DEPENDENT ENDOPOLYPHOSPHATASE"/>
    <property type="match status" value="1"/>
</dbReference>
<comment type="caution">
    <text evidence="2">The sequence shown here is derived from an EMBL/GenBank/DDBJ whole genome shotgun (WGS) entry which is preliminary data.</text>
</comment>